<evidence type="ECO:0000313" key="3">
    <source>
        <dbReference type="Proteomes" id="UP001241072"/>
    </source>
</evidence>
<feature type="transmembrane region" description="Helical" evidence="1">
    <location>
        <begin position="22"/>
        <end position="45"/>
    </location>
</feature>
<evidence type="ECO:0000256" key="1">
    <source>
        <dbReference type="SAM" id="Phobius"/>
    </source>
</evidence>
<dbReference type="RefSeq" id="WP_305003481.1">
    <property type="nucleotide sequence ID" value="NZ_JAUQUB010000003.1"/>
</dbReference>
<keyword evidence="1" id="KW-0472">Membrane</keyword>
<keyword evidence="3" id="KW-1185">Reference proteome</keyword>
<proteinExistence type="predicted"/>
<dbReference type="EMBL" id="JAUQUB010000003">
    <property type="protein sequence ID" value="MDO7883051.1"/>
    <property type="molecule type" value="Genomic_DNA"/>
</dbReference>
<protein>
    <submittedName>
        <fullName evidence="2">Uncharacterized protein</fullName>
    </submittedName>
</protein>
<reference evidence="2 3" key="1">
    <citation type="submission" date="2023-07" db="EMBL/GenBank/DDBJ databases">
        <title>Protaetiibacter sp. nov WY-16 isolated from soil.</title>
        <authorList>
            <person name="Liu B."/>
            <person name="Wan Y."/>
        </authorList>
    </citation>
    <scope>NUCLEOTIDE SEQUENCE [LARGE SCALE GENOMIC DNA]</scope>
    <source>
        <strain evidence="2 3">WY-16</strain>
    </source>
</reference>
<accession>A0ABT9BPT7</accession>
<gene>
    <name evidence="2" type="ORF">Q5716_12505</name>
</gene>
<dbReference type="Proteomes" id="UP001241072">
    <property type="component" value="Unassembled WGS sequence"/>
</dbReference>
<keyword evidence="1" id="KW-1133">Transmembrane helix</keyword>
<keyword evidence="1" id="KW-0812">Transmembrane</keyword>
<organism evidence="2 3">
    <name type="scientific">Antiquaquibacter soli</name>
    <dbReference type="NCBI Taxonomy" id="3064523"/>
    <lineage>
        <taxon>Bacteria</taxon>
        <taxon>Bacillati</taxon>
        <taxon>Actinomycetota</taxon>
        <taxon>Actinomycetes</taxon>
        <taxon>Micrococcales</taxon>
        <taxon>Microbacteriaceae</taxon>
        <taxon>Antiquaquibacter</taxon>
    </lineage>
</organism>
<name>A0ABT9BPT7_9MICO</name>
<sequence length="48" mass="5040">MTKWDELLDEDVAANRTDAKRAVVISIVAFAVMVAASALIVLAGIPSP</sequence>
<evidence type="ECO:0000313" key="2">
    <source>
        <dbReference type="EMBL" id="MDO7883051.1"/>
    </source>
</evidence>
<comment type="caution">
    <text evidence="2">The sequence shown here is derived from an EMBL/GenBank/DDBJ whole genome shotgun (WGS) entry which is preliminary data.</text>
</comment>